<organism evidence="3 4">
    <name type="scientific">Cryoendolithus antarcticus</name>
    <dbReference type="NCBI Taxonomy" id="1507870"/>
    <lineage>
        <taxon>Eukaryota</taxon>
        <taxon>Fungi</taxon>
        <taxon>Dikarya</taxon>
        <taxon>Ascomycota</taxon>
        <taxon>Pezizomycotina</taxon>
        <taxon>Dothideomycetes</taxon>
        <taxon>Dothideomycetidae</taxon>
        <taxon>Cladosporiales</taxon>
        <taxon>Cladosporiaceae</taxon>
        <taxon>Cryoendolithus</taxon>
    </lineage>
</organism>
<dbReference type="InterPro" id="IPR013862">
    <property type="entry name" value="Kei1"/>
</dbReference>
<dbReference type="GO" id="GO:0006673">
    <property type="term" value="P:inositol phosphoceramide metabolic process"/>
    <property type="evidence" value="ECO:0007669"/>
    <property type="project" value="InterPro"/>
</dbReference>
<evidence type="ECO:0000256" key="1">
    <source>
        <dbReference type="SAM" id="MobiDB-lite"/>
    </source>
</evidence>
<evidence type="ECO:0000313" key="4">
    <source>
        <dbReference type="Proteomes" id="UP000192596"/>
    </source>
</evidence>
<dbReference type="Proteomes" id="UP000192596">
    <property type="component" value="Unassembled WGS sequence"/>
</dbReference>
<accession>A0A1V8SM18</accession>
<evidence type="ECO:0008006" key="5">
    <source>
        <dbReference type="Google" id="ProtNLM"/>
    </source>
</evidence>
<gene>
    <name evidence="3" type="ORF">B0A48_14003</name>
</gene>
<feature type="transmembrane region" description="Helical" evidence="2">
    <location>
        <begin position="27"/>
        <end position="47"/>
    </location>
</feature>
<sequence>MALPNLFRLPKPKSVLHFISLKSAAELVFLTLCFNRLAGLYGMLALFTGYALNPLQLSQYIYSLLTLALIVYLSSAFRTTDQPLKTLGLAWLFVIDSAVNLAYTVLFGVGWFIVLAQHLNDKVLPGSAQALGAETIDQTAGFTDPEVNATKVDVVASPAPGLLPGQDAIAVPTTTPGTLTGAVFASGSMASITVIGVLWIIRLYFILIVLSFARTSIRSYILQTSTTYTHSEDPSLAENPFRPGREEGAGWKGKLGRLMLRFPSQRYWLGRDENEEEWVRSTSGRFEGGRGLRIKVPDGGIGERERRARSGTGPPKPVAVPALGGKAEKGSEL</sequence>
<dbReference type="GO" id="GO:0070916">
    <property type="term" value="C:inositol phosphoceramide synthase complex"/>
    <property type="evidence" value="ECO:0007669"/>
    <property type="project" value="TreeGrafter"/>
</dbReference>
<comment type="caution">
    <text evidence="3">The sequence shown here is derived from an EMBL/GenBank/DDBJ whole genome shotgun (WGS) entry which is preliminary data.</text>
</comment>
<feature type="transmembrane region" description="Helical" evidence="2">
    <location>
        <begin position="189"/>
        <end position="213"/>
    </location>
</feature>
<dbReference type="Pfam" id="PF08552">
    <property type="entry name" value="Kei1"/>
    <property type="match status" value="1"/>
</dbReference>
<dbReference type="GO" id="GO:0070917">
    <property type="term" value="F:inositol phosphoceramide synthase regulator activity"/>
    <property type="evidence" value="ECO:0007669"/>
    <property type="project" value="InterPro"/>
</dbReference>
<dbReference type="PANTHER" id="PTHR28077">
    <property type="entry name" value="INOSITOL PHOSPHORYLCERAMIDE SYNTHASE REGULATORY SUBUNIT KEI1"/>
    <property type="match status" value="1"/>
</dbReference>
<feature type="region of interest" description="Disordered" evidence="1">
    <location>
        <begin position="290"/>
        <end position="333"/>
    </location>
</feature>
<dbReference type="AlphaFoldDB" id="A0A1V8SM18"/>
<dbReference type="GO" id="GO:0000139">
    <property type="term" value="C:Golgi membrane"/>
    <property type="evidence" value="ECO:0007669"/>
    <property type="project" value="TreeGrafter"/>
</dbReference>
<dbReference type="InParanoid" id="A0A1V8SM18"/>
<feature type="transmembrane region" description="Helical" evidence="2">
    <location>
        <begin position="59"/>
        <end position="77"/>
    </location>
</feature>
<name>A0A1V8SM18_9PEZI</name>
<evidence type="ECO:0000313" key="3">
    <source>
        <dbReference type="EMBL" id="OQO00216.1"/>
    </source>
</evidence>
<dbReference type="STRING" id="1507870.A0A1V8SM18"/>
<keyword evidence="2" id="KW-1133">Transmembrane helix</keyword>
<reference evidence="4" key="1">
    <citation type="submission" date="2017-03" db="EMBL/GenBank/DDBJ databases">
        <title>Genomes of endolithic fungi from Antarctica.</title>
        <authorList>
            <person name="Coleine C."/>
            <person name="Masonjones S."/>
            <person name="Stajich J.E."/>
        </authorList>
    </citation>
    <scope>NUCLEOTIDE SEQUENCE [LARGE SCALE GENOMIC DNA]</scope>
    <source>
        <strain evidence="4">CCFEE 5527</strain>
    </source>
</reference>
<keyword evidence="2" id="KW-0472">Membrane</keyword>
<dbReference type="EMBL" id="NAJO01000036">
    <property type="protein sequence ID" value="OQO00216.1"/>
    <property type="molecule type" value="Genomic_DNA"/>
</dbReference>
<keyword evidence="4" id="KW-1185">Reference proteome</keyword>
<evidence type="ECO:0000256" key="2">
    <source>
        <dbReference type="SAM" id="Phobius"/>
    </source>
</evidence>
<proteinExistence type="predicted"/>
<dbReference type="OrthoDB" id="3338076at2759"/>
<keyword evidence="2" id="KW-0812">Transmembrane</keyword>
<dbReference type="PANTHER" id="PTHR28077:SF1">
    <property type="entry name" value="INOSITOL PHOSPHORYLCERAMIDE SYNTHASE REGULATORY SUBUNIT KEI1"/>
    <property type="match status" value="1"/>
</dbReference>
<feature type="transmembrane region" description="Helical" evidence="2">
    <location>
        <begin position="89"/>
        <end position="114"/>
    </location>
</feature>
<protein>
    <recommendedName>
        <fullName evidence="5">DUF1753-domain-containing protein</fullName>
    </recommendedName>
</protein>